<accession>A0A545TTX0</accession>
<feature type="domain" description="Glyoxalase-like" evidence="1">
    <location>
        <begin position="8"/>
        <end position="94"/>
    </location>
</feature>
<dbReference type="InterPro" id="IPR029068">
    <property type="entry name" value="Glyas_Bleomycin-R_OHBP_Dase"/>
</dbReference>
<evidence type="ECO:0000313" key="2">
    <source>
        <dbReference type="EMBL" id="TQV80668.1"/>
    </source>
</evidence>
<comment type="caution">
    <text evidence="2">The sequence shown here is derived from an EMBL/GenBank/DDBJ whole genome shotgun (WGS) entry which is preliminary data.</text>
</comment>
<dbReference type="InterPro" id="IPR025870">
    <property type="entry name" value="Glyoxalase-like_dom"/>
</dbReference>
<evidence type="ECO:0000313" key="3">
    <source>
        <dbReference type="Proteomes" id="UP000315252"/>
    </source>
</evidence>
<reference evidence="2 3" key="1">
    <citation type="submission" date="2019-06" db="EMBL/GenBank/DDBJ databases">
        <title>Whole genome sequence for Rhodospirillaceae sp. R148.</title>
        <authorList>
            <person name="Wang G."/>
        </authorList>
    </citation>
    <scope>NUCLEOTIDE SEQUENCE [LARGE SCALE GENOMIC DNA]</scope>
    <source>
        <strain evidence="2 3">R148</strain>
    </source>
</reference>
<dbReference type="EMBL" id="VHSH01000003">
    <property type="protein sequence ID" value="TQV80668.1"/>
    <property type="molecule type" value="Genomic_DNA"/>
</dbReference>
<dbReference type="Proteomes" id="UP000315252">
    <property type="component" value="Unassembled WGS sequence"/>
</dbReference>
<sequence length="223" mass="24261">MSAPELCHVFMFVEPGAPEAEALERLGLRESYRRDHPGQGTTNVCYCFDNAFLELLWVTDRAAIVSPVVARTGLSERADWRENGANPFGIALRGAPAAPFPTWDYKPPYLPAGMSIPVACSSDDSAQPLLFMSPGNARPDQWQDGRAGNRQLTGGLSEIAKLELTLADGVPLSDDLQALVNMEILELGKENAGSEPRLVLTVTRSDGGPDRRLELPAMKWLEA</sequence>
<dbReference type="AlphaFoldDB" id="A0A545TTX0"/>
<organism evidence="2 3">
    <name type="scientific">Denitrobaculum tricleocarpae</name>
    <dbReference type="NCBI Taxonomy" id="2591009"/>
    <lineage>
        <taxon>Bacteria</taxon>
        <taxon>Pseudomonadati</taxon>
        <taxon>Pseudomonadota</taxon>
        <taxon>Alphaproteobacteria</taxon>
        <taxon>Rhodospirillales</taxon>
        <taxon>Rhodospirillaceae</taxon>
        <taxon>Denitrobaculum</taxon>
    </lineage>
</organism>
<proteinExistence type="predicted"/>
<evidence type="ECO:0000259" key="1">
    <source>
        <dbReference type="Pfam" id="PF13468"/>
    </source>
</evidence>
<dbReference type="OrthoDB" id="1426774at2"/>
<dbReference type="Gene3D" id="3.10.180.10">
    <property type="entry name" value="2,3-Dihydroxybiphenyl 1,2-Dioxygenase, domain 1"/>
    <property type="match status" value="1"/>
</dbReference>
<name>A0A545TTX0_9PROT</name>
<dbReference type="RefSeq" id="WP_142896382.1">
    <property type="nucleotide sequence ID" value="NZ_ML660054.1"/>
</dbReference>
<gene>
    <name evidence="2" type="ORF">FKG95_10945</name>
</gene>
<dbReference type="Pfam" id="PF13468">
    <property type="entry name" value="Glyoxalase_3"/>
    <property type="match status" value="1"/>
</dbReference>
<protein>
    <submittedName>
        <fullName evidence="2">VOC family protein</fullName>
    </submittedName>
</protein>
<keyword evidence="3" id="KW-1185">Reference proteome</keyword>